<dbReference type="GO" id="GO:0046820">
    <property type="term" value="F:4-amino-4-deoxychorismate synthase activity"/>
    <property type="evidence" value="ECO:0007669"/>
    <property type="project" value="UniProtKB-EC"/>
</dbReference>
<gene>
    <name evidence="5" type="primary">pabB</name>
    <name evidence="5" type="ORF">E6P07_10225</name>
</gene>
<name>A0A6I6E030_THETI</name>
<accession>A0A6I6E030</accession>
<evidence type="ECO:0000259" key="4">
    <source>
        <dbReference type="Pfam" id="PF04715"/>
    </source>
</evidence>
<dbReference type="InterPro" id="IPR019999">
    <property type="entry name" value="Anth_synth_I-like"/>
</dbReference>
<organism evidence="5 6">
    <name type="scientific">Thermochromatium tepidum ATCC 43061</name>
    <dbReference type="NCBI Taxonomy" id="316276"/>
    <lineage>
        <taxon>Bacteria</taxon>
        <taxon>Pseudomonadati</taxon>
        <taxon>Pseudomonadota</taxon>
        <taxon>Gammaproteobacteria</taxon>
        <taxon>Chromatiales</taxon>
        <taxon>Chromatiaceae</taxon>
        <taxon>Thermochromatium</taxon>
    </lineage>
</organism>
<dbReference type="InterPro" id="IPR005801">
    <property type="entry name" value="ADC_synthase"/>
</dbReference>
<dbReference type="NCBIfam" id="TIGR00553">
    <property type="entry name" value="pabB"/>
    <property type="match status" value="1"/>
</dbReference>
<evidence type="ECO:0000313" key="5">
    <source>
        <dbReference type="EMBL" id="QGU33321.1"/>
    </source>
</evidence>
<dbReference type="PANTHER" id="PTHR11236">
    <property type="entry name" value="AMINOBENZOATE/ANTHRANILATE SYNTHASE"/>
    <property type="match status" value="1"/>
</dbReference>
<feature type="domain" description="Chorismate-utilising enzyme C-terminal" evidence="3">
    <location>
        <begin position="187"/>
        <end position="439"/>
    </location>
</feature>
<keyword evidence="6" id="KW-1185">Reference proteome</keyword>
<dbReference type="KEGG" id="ttp:E6P07_10225"/>
<dbReference type="EC" id="2.6.1.85" evidence="1"/>
<dbReference type="InterPro" id="IPR005802">
    <property type="entry name" value="ADC_synth_comp_1"/>
</dbReference>
<reference evidence="5 6" key="1">
    <citation type="submission" date="2019-12" db="EMBL/GenBank/DDBJ databases">
        <title>The complete genome of the thermophilic, anoxygenic phototrophic gammaproteobacterium Thermochromatium tepidum.</title>
        <authorList>
            <person name="Sattley W.M."/>
            <person name="Swingley W.D."/>
            <person name="Burchell B.M."/>
            <person name="Gurbani S.A."/>
            <person name="Kujawa C.M."/>
            <person name="Nuccio D.A."/>
            <person name="Schladweiler J."/>
            <person name="Shaffer K.N."/>
            <person name="Stokes L.M."/>
            <person name="Touchman J.W."/>
            <person name="Blankenship R.E."/>
            <person name="Madigan M.T."/>
        </authorList>
    </citation>
    <scope>NUCLEOTIDE SEQUENCE [LARGE SCALE GENOMIC DNA]</scope>
    <source>
        <strain evidence="5 6">ATCC 43061</strain>
    </source>
</reference>
<dbReference type="Pfam" id="PF04715">
    <property type="entry name" value="Anth_synt_I_N"/>
    <property type="match status" value="1"/>
</dbReference>
<dbReference type="InterPro" id="IPR006805">
    <property type="entry name" value="Anth_synth_I_N"/>
</dbReference>
<dbReference type="SUPFAM" id="SSF56322">
    <property type="entry name" value="ADC synthase"/>
    <property type="match status" value="1"/>
</dbReference>
<dbReference type="Gene3D" id="3.60.120.10">
    <property type="entry name" value="Anthranilate synthase"/>
    <property type="match status" value="1"/>
</dbReference>
<evidence type="ECO:0000259" key="3">
    <source>
        <dbReference type="Pfam" id="PF00425"/>
    </source>
</evidence>
<dbReference type="RefSeq" id="WP_153975515.1">
    <property type="nucleotide sequence ID" value="NZ_CP039268.1"/>
</dbReference>
<evidence type="ECO:0000256" key="2">
    <source>
        <dbReference type="ARBA" id="ARBA00022679"/>
    </source>
</evidence>
<dbReference type="InterPro" id="IPR015890">
    <property type="entry name" value="Chorismate_C"/>
</dbReference>
<dbReference type="GO" id="GO:0009396">
    <property type="term" value="P:folic acid-containing compound biosynthetic process"/>
    <property type="evidence" value="ECO:0007669"/>
    <property type="project" value="InterPro"/>
</dbReference>
<keyword evidence="2 5" id="KW-0808">Transferase</keyword>
<dbReference type="PRINTS" id="PR00095">
    <property type="entry name" value="ANTSNTHASEI"/>
</dbReference>
<feature type="domain" description="Anthranilate synthase component I N-terminal" evidence="4">
    <location>
        <begin position="18"/>
        <end position="144"/>
    </location>
</feature>
<dbReference type="PANTHER" id="PTHR11236:SF50">
    <property type="entry name" value="AMINODEOXYCHORISMATE SYNTHASE COMPONENT 1"/>
    <property type="match status" value="1"/>
</dbReference>
<keyword evidence="5" id="KW-0032">Aminotransferase</keyword>
<dbReference type="EMBL" id="CP039268">
    <property type="protein sequence ID" value="QGU33321.1"/>
    <property type="molecule type" value="Genomic_DNA"/>
</dbReference>
<sequence length="489" mass="54091">MSPHVRDLAYRPDASRYMERLLDHPWPVWLDSGRPFSDQGRFDILTAAPVATLVTRGADSEWCAWGLSGRSSADPFELLSELLGPKRETVPGLPFIGGAIGYFGYDLARRFVPLPNRARDADRLPELMVGIYDWALILDHVRGRACLVGWDAHRLDTWAARLVAPVARPAREPFQTLGPIESNLTPAAYLQALRRIREYLIAGDCYQVNLAQRFAAPARGDPWTAYQRLRALNAAPFGAYLDLPGVQILCASPERFLQVRDGWVETRPIKGTRPRADDPAEDARLVESLRLSPKERAENVMIVDLLRNDLGRVCAIGSIQVPALFEVETFAHVHHLVSTVRGRLAAGRTALDLLRAAFPGGSITGAPKRRAMEIIEELEPDRRGVYCGAIGYLGFDGAMDTNIVIRTLIQSQGVAQVWAGGGIVIDSDPASEYRETYHKAAPLLELLQSDVQHSVPLHRLCAQDHACPRGRADPLACRDDIPNVSSERI</sequence>
<evidence type="ECO:0000313" key="6">
    <source>
        <dbReference type="Proteomes" id="UP000426424"/>
    </source>
</evidence>
<protein>
    <recommendedName>
        <fullName evidence="1">aminodeoxychorismate synthase</fullName>
        <ecNumber evidence="1">2.6.1.85</ecNumber>
    </recommendedName>
</protein>
<dbReference type="AlphaFoldDB" id="A0A6I6E030"/>
<dbReference type="OrthoDB" id="9803598at2"/>
<dbReference type="Proteomes" id="UP000426424">
    <property type="component" value="Chromosome"/>
</dbReference>
<dbReference type="Pfam" id="PF00425">
    <property type="entry name" value="Chorismate_bind"/>
    <property type="match status" value="1"/>
</dbReference>
<evidence type="ECO:0000256" key="1">
    <source>
        <dbReference type="ARBA" id="ARBA00013139"/>
    </source>
</evidence>
<proteinExistence type="predicted"/>
<dbReference type="GO" id="GO:0000162">
    <property type="term" value="P:L-tryptophan biosynthetic process"/>
    <property type="evidence" value="ECO:0007669"/>
    <property type="project" value="TreeGrafter"/>
</dbReference>